<dbReference type="EMBL" id="JQCN01000045">
    <property type="protein sequence ID" value="KRN98501.1"/>
    <property type="molecule type" value="Genomic_DNA"/>
</dbReference>
<feature type="transmembrane region" description="Helical" evidence="7">
    <location>
        <begin position="132"/>
        <end position="155"/>
    </location>
</feature>
<feature type="transmembrane region" description="Helical" evidence="7">
    <location>
        <begin position="322"/>
        <end position="341"/>
    </location>
</feature>
<evidence type="ECO:0000256" key="7">
    <source>
        <dbReference type="SAM" id="Phobius"/>
    </source>
</evidence>
<feature type="transmembrane region" description="Helical" evidence="7">
    <location>
        <begin position="416"/>
        <end position="437"/>
    </location>
</feature>
<feature type="domain" description="Major facilitator superfamily (MFS) profile" evidence="8">
    <location>
        <begin position="38"/>
        <end position="438"/>
    </location>
</feature>
<dbReference type="OrthoDB" id="9775268at2"/>
<dbReference type="GO" id="GO:0005886">
    <property type="term" value="C:plasma membrane"/>
    <property type="evidence" value="ECO:0007669"/>
    <property type="project" value="UniProtKB-SubCell"/>
</dbReference>
<name>A0A0R2LF61_9LACO</name>
<gene>
    <name evidence="9" type="ORF">IV66_GL001831</name>
</gene>
<feature type="transmembrane region" description="Helical" evidence="7">
    <location>
        <begin position="176"/>
        <end position="195"/>
    </location>
</feature>
<dbReference type="PATRIC" id="fig|449659.4.peg.1874"/>
<evidence type="ECO:0000256" key="5">
    <source>
        <dbReference type="ARBA" id="ARBA00022989"/>
    </source>
</evidence>
<sequence>MCNIIIDIILYFTAKVNTIKHNKGAHTLEISLHESNQQIFKDVCSNFISSLSSNMFTYGLGLMLLNQTHSALSFGIELAIGPLISLIFMIPIGNLVDKYPHKKILLTSLLVRVVFLLLLAATLNYFVGMLKFIPVIIFVLVNSIAVIFATTAYSASVHELVNENKIHQLSSLTSATSSFANIFAPVLSVGVYSLLGFQSFIWIEIGALFLSAVIILTMKFHYKNSPASKNISQQKSQLTNFKKGLDYITQRPLIKSLIAIAMLLNFMFSSINMGLPYIINTQLHLGNSPIGILDTFNAVGGLLAGLLMNFVPDNKAKRSRIIAPLFLFGVYFLSLGTIFNLTTEIKLINILGSITMFIGGLSISVLNITIQIHIQKTTPTAILGRVSSTMSTANTIVFPIGTLFFTFIFQNISNGALIYLVCGIIWLLVITLVTPRLNKIISVDKNS</sequence>
<dbReference type="InterPro" id="IPR020846">
    <property type="entry name" value="MFS_dom"/>
</dbReference>
<protein>
    <submittedName>
        <fullName evidence="9">Permease, major facilitator superfamily</fullName>
    </submittedName>
</protein>
<evidence type="ECO:0000313" key="10">
    <source>
        <dbReference type="Proteomes" id="UP000051886"/>
    </source>
</evidence>
<comment type="caution">
    <text evidence="9">The sequence shown here is derived from an EMBL/GenBank/DDBJ whole genome shotgun (WGS) entry which is preliminary data.</text>
</comment>
<dbReference type="CDD" id="cd06173">
    <property type="entry name" value="MFS_MefA_like"/>
    <property type="match status" value="1"/>
</dbReference>
<dbReference type="Proteomes" id="UP000051886">
    <property type="component" value="Unassembled WGS sequence"/>
</dbReference>
<dbReference type="InterPro" id="IPR036259">
    <property type="entry name" value="MFS_trans_sf"/>
</dbReference>
<feature type="transmembrane region" description="Helical" evidence="7">
    <location>
        <begin position="201"/>
        <end position="222"/>
    </location>
</feature>
<keyword evidence="3" id="KW-1003">Cell membrane</keyword>
<evidence type="ECO:0000256" key="2">
    <source>
        <dbReference type="ARBA" id="ARBA00022448"/>
    </source>
</evidence>
<dbReference type="GO" id="GO:0022857">
    <property type="term" value="F:transmembrane transporter activity"/>
    <property type="evidence" value="ECO:0007669"/>
    <property type="project" value="InterPro"/>
</dbReference>
<feature type="transmembrane region" description="Helical" evidence="7">
    <location>
        <begin position="104"/>
        <end position="126"/>
    </location>
</feature>
<dbReference type="Pfam" id="PF07690">
    <property type="entry name" value="MFS_1"/>
    <property type="match status" value="1"/>
</dbReference>
<feature type="transmembrane region" description="Helical" evidence="7">
    <location>
        <begin position="71"/>
        <end position="92"/>
    </location>
</feature>
<evidence type="ECO:0000256" key="3">
    <source>
        <dbReference type="ARBA" id="ARBA00022475"/>
    </source>
</evidence>
<keyword evidence="2" id="KW-0813">Transport</keyword>
<dbReference type="PANTHER" id="PTHR23513:SF6">
    <property type="entry name" value="MAJOR FACILITATOR SUPERFAMILY ASSOCIATED DOMAIN-CONTAINING PROTEIN"/>
    <property type="match status" value="1"/>
</dbReference>
<feature type="transmembrane region" description="Helical" evidence="7">
    <location>
        <begin position="347"/>
        <end position="370"/>
    </location>
</feature>
<evidence type="ECO:0000313" key="9">
    <source>
        <dbReference type="EMBL" id="KRN98501.1"/>
    </source>
</evidence>
<keyword evidence="5 7" id="KW-1133">Transmembrane helix</keyword>
<feature type="transmembrane region" description="Helical" evidence="7">
    <location>
        <begin position="43"/>
        <end position="65"/>
    </location>
</feature>
<reference evidence="9 10" key="1">
    <citation type="journal article" date="2015" name="Genome Announc.">
        <title>Expanding the biotechnology potential of lactobacilli through comparative genomics of 213 strains and associated genera.</title>
        <authorList>
            <person name="Sun Z."/>
            <person name="Harris H.M."/>
            <person name="McCann A."/>
            <person name="Guo C."/>
            <person name="Argimon S."/>
            <person name="Zhang W."/>
            <person name="Yang X."/>
            <person name="Jeffery I.B."/>
            <person name="Cooney J.C."/>
            <person name="Kagawa T.F."/>
            <person name="Liu W."/>
            <person name="Song Y."/>
            <person name="Salvetti E."/>
            <person name="Wrobel A."/>
            <person name="Rasinkangas P."/>
            <person name="Parkhill J."/>
            <person name="Rea M.C."/>
            <person name="O'Sullivan O."/>
            <person name="Ritari J."/>
            <person name="Douillard F.P."/>
            <person name="Paul Ross R."/>
            <person name="Yang R."/>
            <person name="Briner A.E."/>
            <person name="Felis G.E."/>
            <person name="de Vos W.M."/>
            <person name="Barrangou R."/>
            <person name="Klaenhammer T.R."/>
            <person name="Caufield P.W."/>
            <person name="Cui Y."/>
            <person name="Zhang H."/>
            <person name="O'Toole P.W."/>
        </authorList>
    </citation>
    <scope>NUCLEOTIDE SEQUENCE [LARGE SCALE GENOMIC DNA]</scope>
    <source>
        <strain evidence="9 10">NBRC 103219</strain>
    </source>
</reference>
<evidence type="ECO:0000256" key="1">
    <source>
        <dbReference type="ARBA" id="ARBA00004651"/>
    </source>
</evidence>
<feature type="transmembrane region" description="Helical" evidence="7">
    <location>
        <begin position="291"/>
        <end position="310"/>
    </location>
</feature>
<dbReference type="InterPro" id="IPR011701">
    <property type="entry name" value="MFS"/>
</dbReference>
<dbReference type="PANTHER" id="PTHR23513">
    <property type="entry name" value="INTEGRAL MEMBRANE EFFLUX PROTEIN-RELATED"/>
    <property type="match status" value="1"/>
</dbReference>
<proteinExistence type="predicted"/>
<comment type="subcellular location">
    <subcellularLocation>
        <location evidence="1">Cell membrane</location>
        <topology evidence="1">Multi-pass membrane protein</topology>
    </subcellularLocation>
</comment>
<feature type="transmembrane region" description="Helical" evidence="7">
    <location>
        <begin position="391"/>
        <end position="410"/>
    </location>
</feature>
<evidence type="ECO:0000256" key="4">
    <source>
        <dbReference type="ARBA" id="ARBA00022692"/>
    </source>
</evidence>
<feature type="transmembrane region" description="Helical" evidence="7">
    <location>
        <begin position="257"/>
        <end position="279"/>
    </location>
</feature>
<accession>A0A0R2LF61</accession>
<keyword evidence="10" id="KW-1185">Reference proteome</keyword>
<dbReference type="SUPFAM" id="SSF103473">
    <property type="entry name" value="MFS general substrate transporter"/>
    <property type="match status" value="1"/>
</dbReference>
<keyword evidence="6 7" id="KW-0472">Membrane</keyword>
<organism evidence="9 10">
    <name type="scientific">Ligilactobacillus pobuzihii</name>
    <dbReference type="NCBI Taxonomy" id="449659"/>
    <lineage>
        <taxon>Bacteria</taxon>
        <taxon>Bacillati</taxon>
        <taxon>Bacillota</taxon>
        <taxon>Bacilli</taxon>
        <taxon>Lactobacillales</taxon>
        <taxon>Lactobacillaceae</taxon>
        <taxon>Ligilactobacillus</taxon>
    </lineage>
</organism>
<dbReference type="AlphaFoldDB" id="A0A0R2LF61"/>
<keyword evidence="4 7" id="KW-0812">Transmembrane</keyword>
<evidence type="ECO:0000256" key="6">
    <source>
        <dbReference type="ARBA" id="ARBA00023136"/>
    </source>
</evidence>
<dbReference type="Gene3D" id="1.20.1250.20">
    <property type="entry name" value="MFS general substrate transporter like domains"/>
    <property type="match status" value="1"/>
</dbReference>
<evidence type="ECO:0000259" key="8">
    <source>
        <dbReference type="PROSITE" id="PS50850"/>
    </source>
</evidence>
<dbReference type="PROSITE" id="PS50850">
    <property type="entry name" value="MFS"/>
    <property type="match status" value="1"/>
</dbReference>